<keyword evidence="1" id="KW-0812">Transmembrane</keyword>
<dbReference type="Gene3D" id="1.20.1530.20">
    <property type="match status" value="1"/>
</dbReference>
<feature type="transmembrane region" description="Helical" evidence="1">
    <location>
        <begin position="53"/>
        <end position="71"/>
    </location>
</feature>
<dbReference type="EMBL" id="BARU01005473">
    <property type="protein sequence ID" value="GAH36886.1"/>
    <property type="molecule type" value="Genomic_DNA"/>
</dbReference>
<feature type="non-terminal residue" evidence="2">
    <location>
        <position position="1"/>
    </location>
</feature>
<dbReference type="InterPro" id="IPR038770">
    <property type="entry name" value="Na+/solute_symporter_sf"/>
</dbReference>
<dbReference type="AlphaFoldDB" id="X1EU17"/>
<keyword evidence="1" id="KW-0472">Membrane</keyword>
<comment type="caution">
    <text evidence="2">The sequence shown here is derived from an EMBL/GenBank/DDBJ whole genome shotgun (WGS) entry which is preliminary data.</text>
</comment>
<evidence type="ECO:0000313" key="2">
    <source>
        <dbReference type="EMBL" id="GAH36886.1"/>
    </source>
</evidence>
<accession>X1EU17</accession>
<protein>
    <submittedName>
        <fullName evidence="2">Uncharacterized protein</fullName>
    </submittedName>
</protein>
<evidence type="ECO:0000256" key="1">
    <source>
        <dbReference type="SAM" id="Phobius"/>
    </source>
</evidence>
<sequence>VASFGLSYAIELIAKVFHAGQETIISLILVGAMKNFGLASGILLTLFSERATIPTSIMTVFFLSRTLWLGFHFKKPT</sequence>
<name>X1EU17_9ZZZZ</name>
<gene>
    <name evidence="2" type="ORF">S03H2_10666</name>
</gene>
<reference evidence="2" key="1">
    <citation type="journal article" date="2014" name="Front. Microbiol.">
        <title>High frequency of phylogenetically diverse reductive dehalogenase-homologous genes in deep subseafloor sedimentary metagenomes.</title>
        <authorList>
            <person name="Kawai M."/>
            <person name="Futagami T."/>
            <person name="Toyoda A."/>
            <person name="Takaki Y."/>
            <person name="Nishi S."/>
            <person name="Hori S."/>
            <person name="Arai W."/>
            <person name="Tsubouchi T."/>
            <person name="Morono Y."/>
            <person name="Uchiyama I."/>
            <person name="Ito T."/>
            <person name="Fujiyama A."/>
            <person name="Inagaki F."/>
            <person name="Takami H."/>
        </authorList>
    </citation>
    <scope>NUCLEOTIDE SEQUENCE</scope>
    <source>
        <strain evidence="2">Expedition CK06-06</strain>
    </source>
</reference>
<proteinExistence type="predicted"/>
<organism evidence="2">
    <name type="scientific">marine sediment metagenome</name>
    <dbReference type="NCBI Taxonomy" id="412755"/>
    <lineage>
        <taxon>unclassified sequences</taxon>
        <taxon>metagenomes</taxon>
        <taxon>ecological metagenomes</taxon>
    </lineage>
</organism>
<keyword evidence="1" id="KW-1133">Transmembrane helix</keyword>
<feature type="transmembrane region" description="Helical" evidence="1">
    <location>
        <begin position="24"/>
        <end position="47"/>
    </location>
</feature>